<proteinExistence type="predicted"/>
<accession>A0A9P2G5H0</accession>
<evidence type="ECO:0000313" key="1">
    <source>
        <dbReference type="EMBL" id="EES90358.1"/>
    </source>
</evidence>
<dbReference type="AlphaFoldDB" id="A0A9P2G5H0"/>
<organism evidence="1 2">
    <name type="scientific">Clostridium botulinum D str. 1873</name>
    <dbReference type="NCBI Taxonomy" id="592027"/>
    <lineage>
        <taxon>Bacteria</taxon>
        <taxon>Bacillati</taxon>
        <taxon>Bacillota</taxon>
        <taxon>Clostridia</taxon>
        <taxon>Eubacteriales</taxon>
        <taxon>Clostridiaceae</taxon>
        <taxon>Clostridium</taxon>
    </lineage>
</organism>
<evidence type="ECO:0000313" key="2">
    <source>
        <dbReference type="Proteomes" id="UP000006160"/>
    </source>
</evidence>
<evidence type="ECO:0008006" key="3">
    <source>
        <dbReference type="Google" id="ProtNLM"/>
    </source>
</evidence>
<dbReference type="InterPro" id="IPR027417">
    <property type="entry name" value="P-loop_NTPase"/>
</dbReference>
<dbReference type="Gene3D" id="3.40.50.300">
    <property type="entry name" value="P-loop containing nucleotide triphosphate hydrolases"/>
    <property type="match status" value="1"/>
</dbReference>
<dbReference type="Proteomes" id="UP000006160">
    <property type="component" value="Unassembled WGS sequence"/>
</dbReference>
<name>A0A9P2G5H0_CLOBO</name>
<dbReference type="Gene3D" id="3.30.420.240">
    <property type="match status" value="1"/>
</dbReference>
<reference evidence="1 2" key="1">
    <citation type="submission" date="2009-10" db="EMBL/GenBank/DDBJ databases">
        <authorList>
            <person name="Shrivastava S."/>
            <person name="Brinkac L.B."/>
            <person name="Brown J.L."/>
            <person name="Bruce D.B."/>
            <person name="Detter C."/>
            <person name="Green L.D."/>
            <person name="Munk C.A."/>
            <person name="Rogers Y.C."/>
            <person name="Tapia R."/>
            <person name="Saunders E.S."/>
            <person name="Sims D.R."/>
            <person name="Smith L.A."/>
            <person name="Smith T.J."/>
            <person name="Sutton G."/>
            <person name="Brettin T."/>
        </authorList>
    </citation>
    <scope>NUCLEOTIDE SEQUENCE [LARGE SCALE GENOMIC DNA]</scope>
    <source>
        <strain evidence="2">D str. 1873</strain>
    </source>
</reference>
<sequence length="611" mass="70869">MGSFKNFKNENNNVTKNRYDRYNPSFTSFKKKDNKKAQEKIKKFEDNKKNFIMWASFFRAYPDIFIDMVTPQDSYFKLYPYQRIMLRLLFRYQYCFGTLTRGSAKSFVEVLACLLKDIMYAGLKNSITASGSKQQGRDIANEKIDEIERFLPVIAKEIKNKSVGKDYVEVEMYNKSWLGVVGCHNNSRGGRKNQGCIEEAFDVDVQTLNEAILPMFNVKRRTPRGIEDENEFDEQLWYVTTAGFYDTAICRKQVDMLHQMSKQSSYSGKNTYCVFGSSYELPLYHGLLKQSKVDAITNDSSYSQLSFDREYRSIWIKFSDKAFFKLDDINNCRVIKHCELEADFKNHKDDFYIISYDVARQGGTANDASIATIFRCTPRTDGSYFKNVVAMYSCEDKNKNNNNVNSIMHFKNQCIMLKRLVEKYQAKALLVDINGIGSGLLDYLTDTTEDEEYGKTYQPYGLVSVNADENKGSVIQGSLPILHGMKTTTAEINNDIHNTFLGHIQTKSIRFLTTPMEAEQEIKGKSKKISQDTKIMMLQNYYQTDALIQEMMQLEVEMKGHNIALKPITSSRRKDRFSSVEYGVWWITRYLEPKNKTDDEYDDDDPLVYYI</sequence>
<comment type="caution">
    <text evidence="1">The sequence shown here is derived from an EMBL/GenBank/DDBJ whole genome shotgun (WGS) entry which is preliminary data.</text>
</comment>
<protein>
    <recommendedName>
        <fullName evidence="3">Terminase</fullName>
    </recommendedName>
</protein>
<dbReference type="EMBL" id="ACSJ01000017">
    <property type="protein sequence ID" value="EES90358.1"/>
    <property type="molecule type" value="Genomic_DNA"/>
</dbReference>
<gene>
    <name evidence="1" type="ORF">CLG_B2294</name>
</gene>